<accession>M1D8B3</accession>
<keyword evidence="3" id="KW-1185">Reference proteome</keyword>
<dbReference type="PANTHER" id="PTHR33022:SF21">
    <property type="entry name" value="UBIQUITIN-LIKE PROTEASE FAMILY PROFILE DOMAIN-CONTAINING PROTEIN"/>
    <property type="match status" value="1"/>
</dbReference>
<feature type="region of interest" description="Disordered" evidence="1">
    <location>
        <begin position="66"/>
        <end position="95"/>
    </location>
</feature>
<dbReference type="PaxDb" id="4113-PGSC0003DMT400084900"/>
<reference evidence="3" key="1">
    <citation type="journal article" date="2011" name="Nature">
        <title>Genome sequence and analysis of the tuber crop potato.</title>
        <authorList>
            <consortium name="The Potato Genome Sequencing Consortium"/>
        </authorList>
    </citation>
    <scope>NUCLEOTIDE SEQUENCE [LARGE SCALE GENOMIC DNA]</scope>
    <source>
        <strain evidence="3">cv. DM1-3 516 R44</strain>
    </source>
</reference>
<dbReference type="PANTHER" id="PTHR33022">
    <property type="entry name" value="DUF1985 DOMAIN-CONTAINING PROTEIN"/>
    <property type="match status" value="1"/>
</dbReference>
<proteinExistence type="predicted"/>
<evidence type="ECO:0000313" key="3">
    <source>
        <dbReference type="Proteomes" id="UP000011115"/>
    </source>
</evidence>
<dbReference type="Proteomes" id="UP000011115">
    <property type="component" value="Unassembled WGS sequence"/>
</dbReference>
<organism evidence="2 3">
    <name type="scientific">Solanum tuberosum</name>
    <name type="common">Potato</name>
    <dbReference type="NCBI Taxonomy" id="4113"/>
    <lineage>
        <taxon>Eukaryota</taxon>
        <taxon>Viridiplantae</taxon>
        <taxon>Streptophyta</taxon>
        <taxon>Embryophyta</taxon>
        <taxon>Tracheophyta</taxon>
        <taxon>Spermatophyta</taxon>
        <taxon>Magnoliopsida</taxon>
        <taxon>eudicotyledons</taxon>
        <taxon>Gunneridae</taxon>
        <taxon>Pentapetalae</taxon>
        <taxon>asterids</taxon>
        <taxon>lamiids</taxon>
        <taxon>Solanales</taxon>
        <taxon>Solanaceae</taxon>
        <taxon>Solanoideae</taxon>
        <taxon>Solaneae</taxon>
        <taxon>Solanum</taxon>
    </lineage>
</organism>
<protein>
    <submittedName>
        <fullName evidence="2">Uncharacterized protein</fullName>
    </submittedName>
</protein>
<dbReference type="HOGENOM" id="CLU_191782_0_0_1"/>
<evidence type="ECO:0000313" key="2">
    <source>
        <dbReference type="EnsemblPlants" id="PGSC0003DMT400084900"/>
    </source>
</evidence>
<name>M1D8B3_SOLTU</name>
<dbReference type="AlphaFoldDB" id="M1D8B3"/>
<evidence type="ECO:0000256" key="1">
    <source>
        <dbReference type="SAM" id="MobiDB-lite"/>
    </source>
</evidence>
<dbReference type="EnsemblPlants" id="PGSC0003DMT400084900">
    <property type="protein sequence ID" value="PGSC0003DMT400084900"/>
    <property type="gene ID" value="PGSC0003DMG400034471"/>
</dbReference>
<dbReference type="OMA" id="EPHITKE"/>
<feature type="compositionally biased region" description="Basic and acidic residues" evidence="1">
    <location>
        <begin position="75"/>
        <end position="87"/>
    </location>
</feature>
<reference evidence="2" key="2">
    <citation type="submission" date="2015-06" db="UniProtKB">
        <authorList>
            <consortium name="EnsemblPlants"/>
        </authorList>
    </citation>
    <scope>IDENTIFICATION</scope>
    <source>
        <strain evidence="2">DM1-3 516 R44</strain>
    </source>
</reference>
<dbReference type="Gramene" id="PGSC0003DMT400084900">
    <property type="protein sequence ID" value="PGSC0003DMT400084900"/>
    <property type="gene ID" value="PGSC0003DMG400034471"/>
</dbReference>
<dbReference type="InParanoid" id="M1D8B3"/>
<sequence>MHRSIGEKVCDYGMYTCLFTEYISISNGVFDKGPIDIDAKYHRQRYATILWQYGRRKNVDDAISESEVTGTVASKSDEPHITKEHAPDTTNYPTP</sequence>